<name>A0A4R3KGY8_9FIRM</name>
<dbReference type="InterPro" id="IPR008969">
    <property type="entry name" value="CarboxyPept-like_regulatory"/>
</dbReference>
<dbReference type="InterPro" id="IPR002931">
    <property type="entry name" value="Transglutaminase-like"/>
</dbReference>
<dbReference type="Gene3D" id="2.60.40.1120">
    <property type="entry name" value="Carboxypeptidase-like, regulatory domain"/>
    <property type="match status" value="1"/>
</dbReference>
<dbReference type="Proteomes" id="UP000295726">
    <property type="component" value="Unassembled WGS sequence"/>
</dbReference>
<protein>
    <submittedName>
        <fullName evidence="2">Transglutaminase superfamily protein</fullName>
    </submittedName>
</protein>
<sequence>MFLEKNQGRIEREYHVRQMELPVVFAEIDEKLTGCCQEVALALQYLYTYSTYSDVGNYPFEYFLDFAEHGVKLWKESEEVQKLPEEIFLNYVLCHRVNEEEILPCRSLFYNQLKNRVQGMTTKERMLEVNYWCAEKATYQSTDSRTLSALAVYKRGTGRCGEESTFMVNALRSVGIPARQVYAPCWSHCDDNHAWVEMWCDGIWYFTGACEPQPILNRGWFTNASSRAMLVHSRRFDSGVEKASAGRVIGKAGIAVMFNELDRYAVVKKITVRITDETGGPVSGARVSFEVLNYAQFLPIARTVTDEAGQTYLFTGAGSLHIHAEIKKQVQLCGDAFIDTGREAICTITLTKKIPEEEWLAYDMIAPHDMPVHTDAPTKEQILSGDVRLKAAAKIRASHIPAFTNPDREAFLAGDMKSGENRDLRQALLDVLTIKDQTDCRREVLEEHLHYALPYREQWPHDIFVNYVLNPRVEDEILFTYRKKINLMFHEEEKRKFQETPSVIWDWITLNIRSCPEKEHDSLITLPGAALKLHAASLRSQKVLFVAIARTLGIPARLHPVSGTMEYILESVFVPVLPEEAPDCRLILKGESDEAWTYFQDWSMARFAGGKYTSLKLRDAVWADGELQLQLKPGIYRLLTANRLPNGSVLTNRYEFRLERGEEKEIELIKREADLSDMLLNIDMPDFYVRDLDGREVSGSELSNNGFHVFFWLEGSREPTIHILNELLGQETDYARYQDKMIFIVRSEAILTDKNIAQVLQIFPGIRVFYDDFEKNIELLGRRVYVDHEKLPLIIVTSRKLTAVYAESGYNVGTGNMMFRILEEIGNACK</sequence>
<dbReference type="Gene3D" id="3.10.620.30">
    <property type="match status" value="1"/>
</dbReference>
<feature type="domain" description="Transglutaminase-like" evidence="1">
    <location>
        <begin position="152"/>
        <end position="211"/>
    </location>
</feature>
<evidence type="ECO:0000313" key="3">
    <source>
        <dbReference type="Proteomes" id="UP000295726"/>
    </source>
</evidence>
<proteinExistence type="predicted"/>
<reference evidence="2 3" key="1">
    <citation type="submission" date="2019-03" db="EMBL/GenBank/DDBJ databases">
        <title>Genomic Encyclopedia of Type Strains, Phase IV (KMG-IV): sequencing the most valuable type-strain genomes for metagenomic binning, comparative biology and taxonomic classification.</title>
        <authorList>
            <person name="Goeker M."/>
        </authorList>
    </citation>
    <scope>NUCLEOTIDE SEQUENCE [LARGE SCALE GENOMIC DNA]</scope>
    <source>
        <strain evidence="2 3">DSM 29489</strain>
    </source>
</reference>
<gene>
    <name evidence="2" type="ORF">EDD59_10121</name>
</gene>
<dbReference type="OrthoDB" id="9787782at2"/>
<evidence type="ECO:0000313" key="2">
    <source>
        <dbReference type="EMBL" id="TCS82624.1"/>
    </source>
</evidence>
<dbReference type="EMBL" id="SLZZ01000001">
    <property type="protein sequence ID" value="TCS82624.1"/>
    <property type="molecule type" value="Genomic_DNA"/>
</dbReference>
<organism evidence="2 3">
    <name type="scientific">Muricomes intestini</name>
    <dbReference type="NCBI Taxonomy" id="1796634"/>
    <lineage>
        <taxon>Bacteria</taxon>
        <taxon>Bacillati</taxon>
        <taxon>Bacillota</taxon>
        <taxon>Clostridia</taxon>
        <taxon>Lachnospirales</taxon>
        <taxon>Lachnospiraceae</taxon>
        <taxon>Muricomes</taxon>
    </lineage>
</organism>
<dbReference type="SMART" id="SM00460">
    <property type="entry name" value="TGc"/>
    <property type="match status" value="1"/>
</dbReference>
<dbReference type="AlphaFoldDB" id="A0A4R3KGY8"/>
<dbReference type="PANTHER" id="PTHR35532">
    <property type="entry name" value="SIMILAR TO POLYHYDROXYALKANOATE DEPOLYMERASE"/>
    <property type="match status" value="1"/>
</dbReference>
<dbReference type="Pfam" id="PF01841">
    <property type="entry name" value="Transglut_core"/>
    <property type="match status" value="1"/>
</dbReference>
<evidence type="ECO:0000259" key="1">
    <source>
        <dbReference type="SMART" id="SM00460"/>
    </source>
</evidence>
<accession>A0A4R3KGY8</accession>
<dbReference type="PANTHER" id="PTHR35532:SF5">
    <property type="entry name" value="CARBOHYDRATE-BINDING DOMAIN-CONTAINING PROTEIN"/>
    <property type="match status" value="1"/>
</dbReference>
<dbReference type="RefSeq" id="WP_132377768.1">
    <property type="nucleotide sequence ID" value="NZ_SLZZ01000001.1"/>
</dbReference>
<dbReference type="SUPFAM" id="SSF49464">
    <property type="entry name" value="Carboxypeptidase regulatory domain-like"/>
    <property type="match status" value="1"/>
</dbReference>
<comment type="caution">
    <text evidence="2">The sequence shown here is derived from an EMBL/GenBank/DDBJ whole genome shotgun (WGS) entry which is preliminary data.</text>
</comment>
<dbReference type="SUPFAM" id="SSF54001">
    <property type="entry name" value="Cysteine proteinases"/>
    <property type="match status" value="1"/>
</dbReference>
<keyword evidence="3" id="KW-1185">Reference proteome</keyword>
<dbReference type="InterPro" id="IPR038765">
    <property type="entry name" value="Papain-like_cys_pep_sf"/>
</dbReference>